<dbReference type="Pfam" id="PF19549">
    <property type="entry name" value="DUF6072"/>
    <property type="match status" value="1"/>
</dbReference>
<protein>
    <submittedName>
        <fullName evidence="2">Uncharacterized protein</fullName>
    </submittedName>
</protein>
<dbReference type="STRING" id="1777137.AWB76_06571"/>
<accession>A0A158D8Z3</accession>
<organism evidence="2 3">
    <name type="scientific">Caballeronia temeraria</name>
    <dbReference type="NCBI Taxonomy" id="1777137"/>
    <lineage>
        <taxon>Bacteria</taxon>
        <taxon>Pseudomonadati</taxon>
        <taxon>Pseudomonadota</taxon>
        <taxon>Betaproteobacteria</taxon>
        <taxon>Burkholderiales</taxon>
        <taxon>Burkholderiaceae</taxon>
        <taxon>Caballeronia</taxon>
    </lineage>
</organism>
<evidence type="ECO:0000256" key="1">
    <source>
        <dbReference type="SAM" id="MobiDB-lite"/>
    </source>
</evidence>
<keyword evidence="3" id="KW-1185">Reference proteome</keyword>
<dbReference type="InterPro" id="IPR045718">
    <property type="entry name" value="DUF6072"/>
</dbReference>
<dbReference type="Proteomes" id="UP000054624">
    <property type="component" value="Unassembled WGS sequence"/>
</dbReference>
<proteinExistence type="predicted"/>
<dbReference type="EMBL" id="FCOI02000035">
    <property type="protein sequence ID" value="SAK90696.1"/>
    <property type="molecule type" value="Genomic_DNA"/>
</dbReference>
<gene>
    <name evidence="2" type="ORF">AWB76_06571</name>
</gene>
<reference evidence="3" key="1">
    <citation type="submission" date="2016-01" db="EMBL/GenBank/DDBJ databases">
        <authorList>
            <person name="Peeters Charlotte."/>
        </authorList>
    </citation>
    <scope>NUCLEOTIDE SEQUENCE [LARGE SCALE GENOMIC DNA]</scope>
</reference>
<evidence type="ECO:0000313" key="2">
    <source>
        <dbReference type="EMBL" id="SAK90696.1"/>
    </source>
</evidence>
<feature type="compositionally biased region" description="Polar residues" evidence="1">
    <location>
        <begin position="1"/>
        <end position="10"/>
    </location>
</feature>
<sequence>MKDNTAVTETPHTERVTSEPSAVSSDATSVRRSTSPATNGVKLVGEAFVPGASLLMDGNVVNGAAHVAAGIGIKMLFGPVGLLLAAADSYSKSVTDKYLWNHVNDLVTKAKETRKAKAETASPPAE</sequence>
<dbReference type="RefSeq" id="WP_061164181.1">
    <property type="nucleotide sequence ID" value="NZ_FCOI02000035.1"/>
</dbReference>
<feature type="compositionally biased region" description="Polar residues" evidence="1">
    <location>
        <begin position="18"/>
        <end position="37"/>
    </location>
</feature>
<dbReference type="OrthoDB" id="9134776at2"/>
<dbReference type="AlphaFoldDB" id="A0A158D8Z3"/>
<feature type="region of interest" description="Disordered" evidence="1">
    <location>
        <begin position="1"/>
        <end position="37"/>
    </location>
</feature>
<name>A0A158D8Z3_9BURK</name>
<evidence type="ECO:0000313" key="3">
    <source>
        <dbReference type="Proteomes" id="UP000054624"/>
    </source>
</evidence>